<dbReference type="InterPro" id="IPR004386">
    <property type="entry name" value="Toxin_YafQ-like"/>
</dbReference>
<dbReference type="GO" id="GO:0004521">
    <property type="term" value="F:RNA endonuclease activity"/>
    <property type="evidence" value="ECO:0007669"/>
    <property type="project" value="TreeGrafter"/>
</dbReference>
<dbReference type="PANTHER" id="PTHR40588:SF1">
    <property type="entry name" value="MRNA INTERFERASE TOXIN YAFQ"/>
    <property type="match status" value="1"/>
</dbReference>
<dbReference type="InterPro" id="IPR035093">
    <property type="entry name" value="RelE/ParE_toxin_dom_sf"/>
</dbReference>
<evidence type="ECO:0000256" key="1">
    <source>
        <dbReference type="ARBA" id="ARBA00022649"/>
    </source>
</evidence>
<name>A0A9E2KU02_9LACO</name>
<dbReference type="Pfam" id="PF15738">
    <property type="entry name" value="YafQ_toxin"/>
    <property type="match status" value="1"/>
</dbReference>
<dbReference type="PANTHER" id="PTHR40588">
    <property type="entry name" value="MRNA INTERFERASE TOXIN YAFQ"/>
    <property type="match status" value="1"/>
</dbReference>
<dbReference type="GO" id="GO:0006402">
    <property type="term" value="P:mRNA catabolic process"/>
    <property type="evidence" value="ECO:0007669"/>
    <property type="project" value="TreeGrafter"/>
</dbReference>
<reference evidence="2" key="1">
    <citation type="journal article" date="2021" name="PeerJ">
        <title>Extensive microbial diversity within the chicken gut microbiome revealed by metagenomics and culture.</title>
        <authorList>
            <person name="Gilroy R."/>
            <person name="Ravi A."/>
            <person name="Getino M."/>
            <person name="Pursley I."/>
            <person name="Horton D.L."/>
            <person name="Alikhan N.F."/>
            <person name="Baker D."/>
            <person name="Gharbi K."/>
            <person name="Hall N."/>
            <person name="Watson M."/>
            <person name="Adriaenssens E.M."/>
            <person name="Foster-Nyarko E."/>
            <person name="Jarju S."/>
            <person name="Secka A."/>
            <person name="Antonio M."/>
            <person name="Oren A."/>
            <person name="Chaudhuri R.R."/>
            <person name="La Ragione R."/>
            <person name="Hildebrand F."/>
            <person name="Pallen M.J."/>
        </authorList>
    </citation>
    <scope>NUCLEOTIDE SEQUENCE</scope>
    <source>
        <strain evidence="2">F6-686</strain>
    </source>
</reference>
<gene>
    <name evidence="2" type="ORF">H9806_08190</name>
</gene>
<dbReference type="EMBL" id="JAHLFT010000105">
    <property type="protein sequence ID" value="MBU3829077.1"/>
    <property type="molecule type" value="Genomic_DNA"/>
</dbReference>
<accession>A0A9E2KU02</accession>
<dbReference type="InterPro" id="IPR007712">
    <property type="entry name" value="RelE/ParE_toxin"/>
</dbReference>
<dbReference type="NCBIfam" id="TIGR02385">
    <property type="entry name" value="RelE_StbE"/>
    <property type="match status" value="1"/>
</dbReference>
<dbReference type="AlphaFoldDB" id="A0A9E2KU02"/>
<sequence length="102" mass="12350">MAKVNFTPQFKRDYKKLKRKHYYDTNKWKHVINLLIEEKFEILAQKYDNHQLKGLFKSMRALHVEHNKAENWVLVYKIHKGQLELLTIDIISTGSHNHSYRT</sequence>
<evidence type="ECO:0000313" key="3">
    <source>
        <dbReference type="Proteomes" id="UP000823844"/>
    </source>
</evidence>
<protein>
    <submittedName>
        <fullName evidence="2">Type II toxin-antitoxin system YafQ family toxin</fullName>
    </submittedName>
</protein>
<organism evidence="2 3">
    <name type="scientific">Candidatus Lactobacillus pullistercoris</name>
    <dbReference type="NCBI Taxonomy" id="2838636"/>
    <lineage>
        <taxon>Bacteria</taxon>
        <taxon>Bacillati</taxon>
        <taxon>Bacillota</taxon>
        <taxon>Bacilli</taxon>
        <taxon>Lactobacillales</taxon>
        <taxon>Lactobacillaceae</taxon>
        <taxon>Lactobacillus</taxon>
    </lineage>
</organism>
<reference evidence="2" key="2">
    <citation type="submission" date="2021-04" db="EMBL/GenBank/DDBJ databases">
        <authorList>
            <person name="Gilroy R."/>
        </authorList>
    </citation>
    <scope>NUCLEOTIDE SEQUENCE</scope>
    <source>
        <strain evidence="2">F6-686</strain>
    </source>
</reference>
<dbReference type="Proteomes" id="UP000823844">
    <property type="component" value="Unassembled WGS sequence"/>
</dbReference>
<keyword evidence="1" id="KW-1277">Toxin-antitoxin system</keyword>
<dbReference type="Gene3D" id="3.30.2310.20">
    <property type="entry name" value="RelE-like"/>
    <property type="match status" value="1"/>
</dbReference>
<evidence type="ECO:0000313" key="2">
    <source>
        <dbReference type="EMBL" id="MBU3829077.1"/>
    </source>
</evidence>
<dbReference type="SUPFAM" id="SSF143011">
    <property type="entry name" value="RelE-like"/>
    <property type="match status" value="1"/>
</dbReference>
<proteinExistence type="predicted"/>
<comment type="caution">
    <text evidence="2">The sequence shown here is derived from an EMBL/GenBank/DDBJ whole genome shotgun (WGS) entry which is preliminary data.</text>
</comment>
<dbReference type="GO" id="GO:0006415">
    <property type="term" value="P:translational termination"/>
    <property type="evidence" value="ECO:0007669"/>
    <property type="project" value="TreeGrafter"/>
</dbReference>